<accession>A0A9Q4XM84</accession>
<evidence type="ECO:0000313" key="3">
    <source>
        <dbReference type="Proteomes" id="UP000778262"/>
    </source>
</evidence>
<dbReference type="Proteomes" id="UP000778262">
    <property type="component" value="Unassembled WGS sequence"/>
</dbReference>
<comment type="caution">
    <text evidence="2">The sequence shown here is derived from an EMBL/GenBank/DDBJ whole genome shotgun (WGS) entry which is preliminary data.</text>
</comment>
<feature type="domain" description="Putative DnaT-like" evidence="1">
    <location>
        <begin position="5"/>
        <end position="159"/>
    </location>
</feature>
<evidence type="ECO:0000259" key="1">
    <source>
        <dbReference type="Pfam" id="PF20557"/>
    </source>
</evidence>
<evidence type="ECO:0000313" key="2">
    <source>
        <dbReference type="EMBL" id="NCH88165.1"/>
    </source>
</evidence>
<protein>
    <recommendedName>
        <fullName evidence="1">Putative DnaT-like domain-containing protein</fullName>
    </recommendedName>
</protein>
<reference evidence="2" key="1">
    <citation type="submission" date="2018-11" db="EMBL/GenBank/DDBJ databases">
        <title>Genomics analysis of Putative Virulence Factors on Adhesion and Cytotoxicity for Cronobacter spp.</title>
        <authorList>
            <person name="Cui J."/>
        </authorList>
    </citation>
    <scope>NUCLEOTIDE SEQUENCE</scope>
    <source>
        <strain evidence="2">SD69</strain>
    </source>
</reference>
<gene>
    <name evidence="2" type="ORF">EHJ13_12065</name>
</gene>
<organism evidence="2 3">
    <name type="scientific">Cronobacter dublinensis</name>
    <dbReference type="NCBI Taxonomy" id="413497"/>
    <lineage>
        <taxon>Bacteria</taxon>
        <taxon>Pseudomonadati</taxon>
        <taxon>Pseudomonadota</taxon>
        <taxon>Gammaproteobacteria</taxon>
        <taxon>Enterobacterales</taxon>
        <taxon>Enterobacteriaceae</taxon>
        <taxon>Cronobacter</taxon>
    </lineage>
</organism>
<dbReference type="RefSeq" id="WP_161590968.1">
    <property type="nucleotide sequence ID" value="NZ_RPBY01000004.1"/>
</dbReference>
<proteinExistence type="predicted"/>
<sequence>MIDNDPTSPTFNSYGDVAGLMAFASSRGYDVPEESAEMLLFQALDYLNIQPWAGKPTKRGQPLPWPRAGVTVGGEPFPDDEIPQALIQAQYRLAVSAQEIDLMPGYGGAQALEETVSGAVSIKYSEQTLGSGVYFSWLRPLLGDLLGAGASSVNFRVMRD</sequence>
<dbReference type="InterPro" id="IPR046787">
    <property type="entry name" value="DnaT_2"/>
</dbReference>
<name>A0A9Q4XM84_9ENTR</name>
<dbReference type="AlphaFoldDB" id="A0A9Q4XM84"/>
<dbReference type="Pfam" id="PF20557">
    <property type="entry name" value="DnaT_2"/>
    <property type="match status" value="1"/>
</dbReference>
<dbReference type="EMBL" id="RPBY01000004">
    <property type="protein sequence ID" value="NCH88165.1"/>
    <property type="molecule type" value="Genomic_DNA"/>
</dbReference>